<dbReference type="PANTHER" id="PTHR20946">
    <property type="entry name" value="SANT AND BTB DOMAIN REGULATOR OF CLASS SWITCH RECOMBINATION"/>
    <property type="match status" value="1"/>
</dbReference>
<dbReference type="RefSeq" id="XP_017786703.1">
    <property type="nucleotide sequence ID" value="XM_017931214.1"/>
</dbReference>
<name>A0ABM1NIQ3_NICVS</name>
<accession>A0ABM1NIQ3</accession>
<feature type="compositionally biased region" description="Low complexity" evidence="1">
    <location>
        <begin position="140"/>
        <end position="151"/>
    </location>
</feature>
<evidence type="ECO:0000313" key="4">
    <source>
        <dbReference type="RefSeq" id="XP_017786703.1"/>
    </source>
</evidence>
<feature type="domain" description="SANT and BTB" evidence="2">
    <location>
        <begin position="173"/>
        <end position="270"/>
    </location>
</feature>
<feature type="compositionally biased region" description="Basic and acidic residues" evidence="1">
    <location>
        <begin position="73"/>
        <end position="83"/>
    </location>
</feature>
<feature type="compositionally biased region" description="Basic residues" evidence="1">
    <location>
        <begin position="603"/>
        <end position="618"/>
    </location>
</feature>
<protein>
    <submittedName>
        <fullName evidence="4">Uncharacterized protein KIAA1841 homolog</fullName>
    </submittedName>
</protein>
<dbReference type="PANTHER" id="PTHR20946:SF0">
    <property type="entry name" value="SANT AND BTB DOMAIN REGULATOR OF CLASS SWITCH RECOMBINATION"/>
    <property type="match status" value="1"/>
</dbReference>
<dbReference type="InterPro" id="IPR021777">
    <property type="entry name" value="SANBR_BTB"/>
</dbReference>
<dbReference type="InterPro" id="IPR045902">
    <property type="entry name" value="SANBR-like"/>
</dbReference>
<feature type="region of interest" description="Disordered" evidence="1">
    <location>
        <begin position="569"/>
        <end position="619"/>
    </location>
</feature>
<keyword evidence="3" id="KW-1185">Reference proteome</keyword>
<feature type="region of interest" description="Disordered" evidence="1">
    <location>
        <begin position="125"/>
        <end position="154"/>
    </location>
</feature>
<dbReference type="Pfam" id="PF11822">
    <property type="entry name" value="BTB_SANBR"/>
    <property type="match status" value="1"/>
</dbReference>
<evidence type="ECO:0000259" key="2">
    <source>
        <dbReference type="Pfam" id="PF11822"/>
    </source>
</evidence>
<feature type="region of interest" description="Disordered" evidence="1">
    <location>
        <begin position="71"/>
        <end position="94"/>
    </location>
</feature>
<proteinExistence type="predicted"/>
<reference evidence="4" key="1">
    <citation type="submission" date="2025-08" db="UniProtKB">
        <authorList>
            <consortium name="RefSeq"/>
        </authorList>
    </citation>
    <scope>IDENTIFICATION</scope>
    <source>
        <tissue evidence="4">Whole Larva</tissue>
    </source>
</reference>
<organism evidence="3 4">
    <name type="scientific">Nicrophorus vespilloides</name>
    <name type="common">Boreal carrion beetle</name>
    <dbReference type="NCBI Taxonomy" id="110193"/>
    <lineage>
        <taxon>Eukaryota</taxon>
        <taxon>Metazoa</taxon>
        <taxon>Ecdysozoa</taxon>
        <taxon>Arthropoda</taxon>
        <taxon>Hexapoda</taxon>
        <taxon>Insecta</taxon>
        <taxon>Pterygota</taxon>
        <taxon>Neoptera</taxon>
        <taxon>Endopterygota</taxon>
        <taxon>Coleoptera</taxon>
        <taxon>Polyphaga</taxon>
        <taxon>Staphyliniformia</taxon>
        <taxon>Silphidae</taxon>
        <taxon>Nicrophorinae</taxon>
        <taxon>Nicrophorus</taxon>
    </lineage>
</organism>
<gene>
    <name evidence="4" type="primary">LOC108569603</name>
</gene>
<dbReference type="Proteomes" id="UP000695000">
    <property type="component" value="Unplaced"/>
</dbReference>
<sequence>MELCDVEKTTITVNVDKPKSKENSEITVKEFLDFLKTAYQVNDNLEGILIQEGMTDVVDWLKLKNSKFANTKPKKDVTAEHQQDANPEMAKSNTHLEEPLEMKLNEILQEGLLDSVLPYIVPSGSSSSISKRQPVKEKSSFNVQQSSSESALSRRKSSSAALVNKITKTLSEVEIHVYDELKGTKKDFICNQKLLVEQMGYFADVTKDQKLDDMDISVHCDIAIFDWLMTWMTKSKTTDGDKPQLEASAAIPILVSASFLQMESLLEECLFYCHRNMNEILKTGTNLSCLNDSILTRLAAMYTNIEVENIKDRKDKIQSRLFCKLIQSLCEVETESVRGHYCSLAYIYKCKHCQQLVSPPYSPEIPCIPSYMRLEYDGSITSRHERDPQWNINDFIVSLYKSLKTWRKVYWRLWGCAHFLYCLSCKKYFPVRQEGWCRYHPDHPQFFTMDTQKPPLPVGRYPCCGERTYRFQLLDDRTGCHCRDHTICTKDIKDASIAGLLDNYRALICEEAPRLVFPDRLTRLVARDTNEPDDGKLDSKEVLWWDGLEIVPPRQKLGLLGSICENHGESDDDEYSTHSETDDSDSTFTSSSSRHSESSYASTKKKKVTKKRNKKKMNGKLWQMSLSARSNQDLQRSNEETAFKKMTNLLNERTISSDSPIKHCNKLYTRQYNHAGGIWVRLEADWREKNAVSNSKNKNIYTGKVKMKSSKVL</sequence>
<dbReference type="GeneID" id="108569603"/>
<evidence type="ECO:0000313" key="3">
    <source>
        <dbReference type="Proteomes" id="UP000695000"/>
    </source>
</evidence>
<evidence type="ECO:0000256" key="1">
    <source>
        <dbReference type="SAM" id="MobiDB-lite"/>
    </source>
</evidence>
<feature type="compositionally biased region" description="Low complexity" evidence="1">
    <location>
        <begin position="586"/>
        <end position="602"/>
    </location>
</feature>